<gene>
    <name evidence="3" type="ORF">ACFFX0_15620</name>
</gene>
<comment type="caution">
    <text evidence="3">The sequence shown here is derived from an EMBL/GenBank/DDBJ whole genome shotgun (WGS) entry which is preliminary data.</text>
</comment>
<reference evidence="3 4" key="1">
    <citation type="submission" date="2024-09" db="EMBL/GenBank/DDBJ databases">
        <authorList>
            <person name="Sun Q."/>
            <person name="Mori K."/>
        </authorList>
    </citation>
    <scope>NUCLEOTIDE SEQUENCE [LARGE SCALE GENOMIC DNA]</scope>
    <source>
        <strain evidence="3 4">CCM 7609</strain>
    </source>
</reference>
<feature type="transmembrane region" description="Helical" evidence="2">
    <location>
        <begin position="52"/>
        <end position="73"/>
    </location>
</feature>
<proteinExistence type="predicted"/>
<name>A0ABV5G0T9_9MICC</name>
<feature type="compositionally biased region" description="Polar residues" evidence="1">
    <location>
        <begin position="7"/>
        <end position="17"/>
    </location>
</feature>
<evidence type="ECO:0000313" key="3">
    <source>
        <dbReference type="EMBL" id="MFB9072547.1"/>
    </source>
</evidence>
<sequence length="78" mass="8312">MRHARASSPTTVTSPAQASHRGPEPSVVEGVRGHRGVIVLDVQYHDVPGGDVTSLLLLLALLGFLLPGLVLLLRRVLQ</sequence>
<accession>A0ABV5G0T9</accession>
<feature type="region of interest" description="Disordered" evidence="1">
    <location>
        <begin position="1"/>
        <end position="28"/>
    </location>
</feature>
<organism evidence="3 4">
    <name type="scientific">Citricoccus parietis</name>
    <dbReference type="NCBI Taxonomy" id="592307"/>
    <lineage>
        <taxon>Bacteria</taxon>
        <taxon>Bacillati</taxon>
        <taxon>Actinomycetota</taxon>
        <taxon>Actinomycetes</taxon>
        <taxon>Micrococcales</taxon>
        <taxon>Micrococcaceae</taxon>
        <taxon>Citricoccus</taxon>
    </lineage>
</organism>
<protein>
    <submittedName>
        <fullName evidence="3">Uncharacterized protein</fullName>
    </submittedName>
</protein>
<dbReference type="Proteomes" id="UP001589575">
    <property type="component" value="Unassembled WGS sequence"/>
</dbReference>
<keyword evidence="2" id="KW-0812">Transmembrane</keyword>
<keyword evidence="4" id="KW-1185">Reference proteome</keyword>
<evidence type="ECO:0000256" key="2">
    <source>
        <dbReference type="SAM" id="Phobius"/>
    </source>
</evidence>
<dbReference type="EMBL" id="JBHMFI010000001">
    <property type="protein sequence ID" value="MFB9072547.1"/>
    <property type="molecule type" value="Genomic_DNA"/>
</dbReference>
<keyword evidence="2" id="KW-0472">Membrane</keyword>
<evidence type="ECO:0000313" key="4">
    <source>
        <dbReference type="Proteomes" id="UP001589575"/>
    </source>
</evidence>
<evidence type="ECO:0000256" key="1">
    <source>
        <dbReference type="SAM" id="MobiDB-lite"/>
    </source>
</evidence>
<keyword evidence="2" id="KW-1133">Transmembrane helix</keyword>